<dbReference type="GO" id="GO:0140098">
    <property type="term" value="F:catalytic activity, acting on RNA"/>
    <property type="evidence" value="ECO:0007669"/>
    <property type="project" value="UniProtKB-ARBA"/>
</dbReference>
<accession>A0AAX0LC12</accession>
<dbReference type="PROSITE" id="PS01129">
    <property type="entry name" value="PSI_RLU"/>
    <property type="match status" value="1"/>
</dbReference>
<comment type="similarity">
    <text evidence="2">Belongs to the pseudouridine synthase RluA family.</text>
</comment>
<comment type="catalytic activity">
    <reaction evidence="1">
        <text>a uridine in RNA = a pseudouridine in RNA</text>
        <dbReference type="Rhea" id="RHEA:48348"/>
        <dbReference type="Rhea" id="RHEA-COMP:12068"/>
        <dbReference type="Rhea" id="RHEA-COMP:12069"/>
        <dbReference type="ChEBI" id="CHEBI:65314"/>
        <dbReference type="ChEBI" id="CHEBI:65315"/>
    </reaction>
</comment>
<dbReference type="Proteomes" id="UP000189728">
    <property type="component" value="Unassembled WGS sequence"/>
</dbReference>
<dbReference type="EMBL" id="MCRK01000004">
    <property type="protein sequence ID" value="OPA82081.1"/>
    <property type="molecule type" value="Genomic_DNA"/>
</dbReference>
<dbReference type="CDD" id="cd02869">
    <property type="entry name" value="PseudoU_synth_RluA_like"/>
    <property type="match status" value="1"/>
</dbReference>
<evidence type="ECO:0000256" key="2">
    <source>
        <dbReference type="ARBA" id="ARBA00010876"/>
    </source>
</evidence>
<evidence type="ECO:0000256" key="1">
    <source>
        <dbReference type="ARBA" id="ARBA00000073"/>
    </source>
</evidence>
<dbReference type="GO" id="GO:0000455">
    <property type="term" value="P:enzyme-directed rRNA pseudouridine synthesis"/>
    <property type="evidence" value="ECO:0007669"/>
    <property type="project" value="TreeGrafter"/>
</dbReference>
<dbReference type="InterPro" id="IPR020103">
    <property type="entry name" value="PsdUridine_synth_cat_dom_sf"/>
</dbReference>
<dbReference type="AlphaFoldDB" id="A0AAX0LC12"/>
<evidence type="ECO:0000259" key="6">
    <source>
        <dbReference type="Pfam" id="PF00849"/>
    </source>
</evidence>
<dbReference type="PANTHER" id="PTHR21600">
    <property type="entry name" value="MITOCHONDRIAL RNA PSEUDOURIDINE SYNTHASE"/>
    <property type="match status" value="1"/>
</dbReference>
<dbReference type="PANTHER" id="PTHR21600:SF44">
    <property type="entry name" value="RIBOSOMAL LARGE SUBUNIT PSEUDOURIDINE SYNTHASE D"/>
    <property type="match status" value="1"/>
</dbReference>
<dbReference type="InterPro" id="IPR006145">
    <property type="entry name" value="PsdUridine_synth_RsuA/RluA"/>
</dbReference>
<evidence type="ECO:0000313" key="8">
    <source>
        <dbReference type="Proteomes" id="UP000189728"/>
    </source>
</evidence>
<sequence>MPYINKFLTKATSQKAYEIMIAKGFSMKEAQRLIDKGRLICDQNVIKEKNAILNGDVYLIDYEPNPKGIKPIFECDDFAVFDKPSGVLSHPNGRNCVYSLNDEIWHLYGKNACVAHRLDFETSGLIVVALNKNSQIELKKLFEQRKVKKTYLALAKGFIKNDFSVNAKIGLANNYDDVKMRMEISDNGKDALTGFRVIKYFDDIDATLLEATPFTGRQHQIRVHLFHVQHSILGDPLYGLTKDKIIEILDKKMPEQERLELTGASRLLLHSNSLSFTFNEKEYNIKSNFNAYDEFYKLAYNKAYKK</sequence>
<organism evidence="7 8">
    <name type="scientific">Campylobacter pinnipediorum subsp. pinnipediorum</name>
    <dbReference type="NCBI Taxonomy" id="1660067"/>
    <lineage>
        <taxon>Bacteria</taxon>
        <taxon>Pseudomonadati</taxon>
        <taxon>Campylobacterota</taxon>
        <taxon>Epsilonproteobacteria</taxon>
        <taxon>Campylobacterales</taxon>
        <taxon>Campylobacteraceae</taxon>
        <taxon>Campylobacter</taxon>
    </lineage>
</organism>
<dbReference type="SUPFAM" id="SSF55120">
    <property type="entry name" value="Pseudouridine synthase"/>
    <property type="match status" value="1"/>
</dbReference>
<evidence type="ECO:0000256" key="4">
    <source>
        <dbReference type="ARBA" id="ARBA00031870"/>
    </source>
</evidence>
<dbReference type="RefSeq" id="WP_078415167.1">
    <property type="nucleotide sequence ID" value="NZ_MCRK01000004.1"/>
</dbReference>
<feature type="domain" description="Pseudouridine synthase RsuA/RluA-like" evidence="6">
    <location>
        <begin position="78"/>
        <end position="225"/>
    </location>
</feature>
<dbReference type="Gene3D" id="3.30.2350.10">
    <property type="entry name" value="Pseudouridine synthase"/>
    <property type="match status" value="1"/>
</dbReference>
<keyword evidence="3" id="KW-0413">Isomerase</keyword>
<proteinExistence type="inferred from homology"/>
<dbReference type="GO" id="GO:0003723">
    <property type="term" value="F:RNA binding"/>
    <property type="evidence" value="ECO:0007669"/>
    <property type="project" value="InterPro"/>
</dbReference>
<protein>
    <recommendedName>
        <fullName evidence="4">RNA pseudouridylate synthase</fullName>
    </recommendedName>
    <alternativeName>
        <fullName evidence="5">RNA-uridine isomerase</fullName>
    </alternativeName>
</protein>
<dbReference type="InterPro" id="IPR006224">
    <property type="entry name" value="PsdUridine_synth_RluA-like_CS"/>
</dbReference>
<evidence type="ECO:0000256" key="3">
    <source>
        <dbReference type="ARBA" id="ARBA00023235"/>
    </source>
</evidence>
<evidence type="ECO:0000256" key="5">
    <source>
        <dbReference type="ARBA" id="ARBA00033164"/>
    </source>
</evidence>
<dbReference type="InterPro" id="IPR050188">
    <property type="entry name" value="RluA_PseudoU_synthase"/>
</dbReference>
<gene>
    <name evidence="7" type="ORF">BFG04_07750</name>
</gene>
<dbReference type="Pfam" id="PF00849">
    <property type="entry name" value="PseudoU_synth_2"/>
    <property type="match status" value="1"/>
</dbReference>
<comment type="caution">
    <text evidence="7">The sequence shown here is derived from an EMBL/GenBank/DDBJ whole genome shotgun (WGS) entry which is preliminary data.</text>
</comment>
<reference evidence="7 8" key="1">
    <citation type="submission" date="2016-08" db="EMBL/GenBank/DDBJ databases">
        <title>Campylobacter species from sea mammals.</title>
        <authorList>
            <person name="Gilbert M.J."/>
            <person name="Byrne B.A."/>
            <person name="Zomer A.L."/>
            <person name="Wagenaar J.A."/>
        </authorList>
    </citation>
    <scope>NUCLEOTIDE SEQUENCE [LARGE SCALE GENOMIC DNA]</scope>
    <source>
        <strain evidence="7 8">1105248</strain>
    </source>
</reference>
<dbReference type="GO" id="GO:0009982">
    <property type="term" value="F:pseudouridine synthase activity"/>
    <property type="evidence" value="ECO:0007669"/>
    <property type="project" value="InterPro"/>
</dbReference>
<evidence type="ECO:0000313" key="7">
    <source>
        <dbReference type="EMBL" id="OPA82081.1"/>
    </source>
</evidence>
<name>A0AAX0LC12_9BACT</name>